<dbReference type="Proteomes" id="UP001201397">
    <property type="component" value="Unassembled WGS sequence"/>
</dbReference>
<dbReference type="RefSeq" id="WP_237093183.1">
    <property type="nucleotide sequence ID" value="NZ_JAKKDL010000013.1"/>
</dbReference>
<name>A0AAW5AM96_9NEIS</name>
<dbReference type="EMBL" id="JAKKDL010000013">
    <property type="protein sequence ID" value="MCF7530314.1"/>
    <property type="molecule type" value="Genomic_DNA"/>
</dbReference>
<gene>
    <name evidence="1" type="ORF">L4H06_08765</name>
</gene>
<evidence type="ECO:0000313" key="1">
    <source>
        <dbReference type="EMBL" id="MCF7530314.1"/>
    </source>
</evidence>
<accession>A0AAW5AM96</accession>
<organism evidence="1 2">
    <name type="scientific">Neisseria lisongii</name>
    <dbReference type="NCBI Taxonomy" id="2912188"/>
    <lineage>
        <taxon>Bacteria</taxon>
        <taxon>Pseudomonadati</taxon>
        <taxon>Pseudomonadota</taxon>
        <taxon>Betaproteobacteria</taxon>
        <taxon>Neisseriales</taxon>
        <taxon>Neisseriaceae</taxon>
        <taxon>Neisseria</taxon>
    </lineage>
</organism>
<reference evidence="1" key="1">
    <citation type="submission" date="2022-01" db="EMBL/GenBank/DDBJ databases">
        <title>Neisseria sp. ZJ104.</title>
        <authorList>
            <person name="Yang C."/>
        </authorList>
    </citation>
    <scope>NUCLEOTIDE SEQUENCE</scope>
    <source>
        <strain evidence="1">ZJ104</strain>
    </source>
</reference>
<comment type="caution">
    <text evidence="1">The sequence shown here is derived from an EMBL/GenBank/DDBJ whole genome shotgun (WGS) entry which is preliminary data.</text>
</comment>
<sequence>MRKEEFLENLGSIYYRLVDEIERLEKKIKAMDNPPDVKKELQEIDYELNQLQCLLHDY</sequence>
<protein>
    <submittedName>
        <fullName evidence="1">Uncharacterized protein</fullName>
    </submittedName>
</protein>
<proteinExistence type="predicted"/>
<evidence type="ECO:0000313" key="2">
    <source>
        <dbReference type="Proteomes" id="UP001201397"/>
    </source>
</evidence>
<dbReference type="AlphaFoldDB" id="A0AAW5AM96"/>